<dbReference type="SUPFAM" id="SSF50494">
    <property type="entry name" value="Trypsin-like serine proteases"/>
    <property type="match status" value="1"/>
</dbReference>
<gene>
    <name evidence="1" type="ORF">KOR34_53190</name>
</gene>
<dbReference type="RefSeq" id="WP_146569118.1">
    <property type="nucleotide sequence ID" value="NZ_SIHJ01000011.1"/>
</dbReference>
<protein>
    <recommendedName>
        <fullName evidence="3">Trypsin</fullName>
    </recommendedName>
</protein>
<dbReference type="Gene3D" id="2.40.10.120">
    <property type="match status" value="1"/>
</dbReference>
<dbReference type="AlphaFoldDB" id="A0A5C5UUH9"/>
<dbReference type="Pfam" id="PF13365">
    <property type="entry name" value="Trypsin_2"/>
    <property type="match status" value="1"/>
</dbReference>
<reference evidence="1 2" key="1">
    <citation type="submission" date="2019-02" db="EMBL/GenBank/DDBJ databases">
        <title>Deep-cultivation of Planctomycetes and their phenomic and genomic characterization uncovers novel biology.</title>
        <authorList>
            <person name="Wiegand S."/>
            <person name="Jogler M."/>
            <person name="Boedeker C."/>
            <person name="Pinto D."/>
            <person name="Vollmers J."/>
            <person name="Rivas-Marin E."/>
            <person name="Kohn T."/>
            <person name="Peeters S.H."/>
            <person name="Heuer A."/>
            <person name="Rast P."/>
            <person name="Oberbeckmann S."/>
            <person name="Bunk B."/>
            <person name="Jeske O."/>
            <person name="Meyerdierks A."/>
            <person name="Storesund J.E."/>
            <person name="Kallscheuer N."/>
            <person name="Luecker S."/>
            <person name="Lage O.M."/>
            <person name="Pohl T."/>
            <person name="Merkel B.J."/>
            <person name="Hornburger P."/>
            <person name="Mueller R.-W."/>
            <person name="Bruemmer F."/>
            <person name="Labrenz M."/>
            <person name="Spormann A.M."/>
            <person name="Op Den Camp H."/>
            <person name="Overmann J."/>
            <person name="Amann R."/>
            <person name="Jetten M.S.M."/>
            <person name="Mascher T."/>
            <person name="Medema M.H."/>
            <person name="Devos D.P."/>
            <person name="Kaster A.-K."/>
            <person name="Ovreas L."/>
            <person name="Rohde M."/>
            <person name="Galperin M.Y."/>
            <person name="Jogler C."/>
        </authorList>
    </citation>
    <scope>NUCLEOTIDE SEQUENCE [LARGE SCALE GENOMIC DNA]</scope>
    <source>
        <strain evidence="1 2">KOR34</strain>
    </source>
</reference>
<dbReference type="EMBL" id="SIHJ01000011">
    <property type="protein sequence ID" value="TWT29180.1"/>
    <property type="molecule type" value="Genomic_DNA"/>
</dbReference>
<organism evidence="1 2">
    <name type="scientific">Posidoniimonas corsicana</name>
    <dbReference type="NCBI Taxonomy" id="1938618"/>
    <lineage>
        <taxon>Bacteria</taxon>
        <taxon>Pseudomonadati</taxon>
        <taxon>Planctomycetota</taxon>
        <taxon>Planctomycetia</taxon>
        <taxon>Pirellulales</taxon>
        <taxon>Lacipirellulaceae</taxon>
        <taxon>Posidoniimonas</taxon>
    </lineage>
</organism>
<comment type="caution">
    <text evidence="1">The sequence shown here is derived from an EMBL/GenBank/DDBJ whole genome shotgun (WGS) entry which is preliminary data.</text>
</comment>
<sequence length="297" mass="32457">MPDDVPKGLQPVYARSRRASKNSTPRMLSHATLRLVCQGEDAEVWGGTGFLFDFAKDGNADGLAVVTNRHILEEAVRVTTRLTHVKAGTDEADYGNITSEVLADVEGAWIDHPDDDIDLAALPISECLLEARKRRLPYFVSALTPQDMLSDEELKTTDAMSEVIMVGYPDLIEDSVNNMPVFRKGICATHPHLNYDGNPDFLTDIASYPGSSGSPVFLHRSLWPLAGGKALGPYTKLLGIHHSGMEFTTSGDVDVVTPEAFVSQSKVPMHIGIAVRCEKLRELGEAIQSQFGFELAF</sequence>
<dbReference type="OrthoDB" id="9766361at2"/>
<name>A0A5C5UUH9_9BACT</name>
<evidence type="ECO:0000313" key="1">
    <source>
        <dbReference type="EMBL" id="TWT29180.1"/>
    </source>
</evidence>
<keyword evidence="2" id="KW-1185">Reference proteome</keyword>
<accession>A0A5C5UUH9</accession>
<dbReference type="InterPro" id="IPR009003">
    <property type="entry name" value="Peptidase_S1_PA"/>
</dbReference>
<proteinExistence type="predicted"/>
<evidence type="ECO:0000313" key="2">
    <source>
        <dbReference type="Proteomes" id="UP000316714"/>
    </source>
</evidence>
<dbReference type="Proteomes" id="UP000316714">
    <property type="component" value="Unassembled WGS sequence"/>
</dbReference>
<evidence type="ECO:0008006" key="3">
    <source>
        <dbReference type="Google" id="ProtNLM"/>
    </source>
</evidence>